<protein>
    <recommendedName>
        <fullName evidence="6">23S rRNA (guanosine-2'-O-)-methyltransferase RlmB</fullName>
        <ecNumber evidence="6">2.1.1.185</ecNumber>
    </recommendedName>
    <alternativeName>
        <fullName evidence="6">23S rRNA (guanosine2251 2'-O)-methyltransferase</fullName>
    </alternativeName>
    <alternativeName>
        <fullName evidence="6">23S rRNA Gm2251 2'-O-methyltransferase</fullName>
    </alternativeName>
</protein>
<keyword evidence="1 6" id="KW-0963">Cytoplasm</keyword>
<dbReference type="Pfam" id="PF00588">
    <property type="entry name" value="SpoU_methylase"/>
    <property type="match status" value="1"/>
</dbReference>
<dbReference type="Proteomes" id="UP000198658">
    <property type="component" value="Unassembled WGS sequence"/>
</dbReference>
<dbReference type="RefSeq" id="WP_091390797.1">
    <property type="nucleotide sequence ID" value="NZ_FNQO01000004.1"/>
</dbReference>
<comment type="subcellular location">
    <subcellularLocation>
        <location evidence="6">Cytoplasm</location>
    </subcellularLocation>
</comment>
<gene>
    <name evidence="6" type="primary">rlmB</name>
    <name evidence="8" type="ORF">SAMN05216562_3123</name>
</gene>
<dbReference type="GO" id="GO:0070039">
    <property type="term" value="F:rRNA (guanosine-2'-O-)-methyltransferase activity"/>
    <property type="evidence" value="ECO:0007669"/>
    <property type="project" value="UniProtKB-UniRule"/>
</dbReference>
<feature type="binding site" evidence="6">
    <location>
        <position position="223"/>
    </location>
    <ligand>
        <name>S-adenosyl-L-methionine</name>
        <dbReference type="ChEBI" id="CHEBI:59789"/>
    </ligand>
</feature>
<evidence type="ECO:0000259" key="7">
    <source>
        <dbReference type="SMART" id="SM00967"/>
    </source>
</evidence>
<dbReference type="HAMAP" id="MF_01887">
    <property type="entry name" value="23SrRNA_methyltr_B"/>
    <property type="match status" value="1"/>
</dbReference>
<keyword evidence="5 6" id="KW-0949">S-adenosyl-L-methionine</keyword>
<dbReference type="InterPro" id="IPR029064">
    <property type="entry name" value="Ribosomal_eL30-like_sf"/>
</dbReference>
<sequence>MSQQLVYGLHAVQALLKGSPQQVRELLLLRGRKDQRLQKIIQQAEKNDIAVRFVDRRALDEKVGDDGNHQGVVAVCAGQTKVHDERFLQELLQQLEESSEAPFLLVLDGVTDPHNLGACLRSAEAAGVHAVIAPKDKSAGLTPTARKVACGAAEVLPFVTVTNLARTLQQLQQAGVWIFGAAGEAEQDIYQSQLTGPMALVMGAEGSGLRRLTREHCDHLIKIPMAGEVSSLNVSVATGVCLFEAVRQRNG</sequence>
<evidence type="ECO:0000313" key="8">
    <source>
        <dbReference type="EMBL" id="SEA43522.1"/>
    </source>
</evidence>
<feature type="binding site" evidence="6">
    <location>
        <position position="232"/>
    </location>
    <ligand>
        <name>S-adenosyl-L-methionine</name>
        <dbReference type="ChEBI" id="CHEBI:59789"/>
    </ligand>
</feature>
<dbReference type="GO" id="GO:0005829">
    <property type="term" value="C:cytosol"/>
    <property type="evidence" value="ECO:0007669"/>
    <property type="project" value="TreeGrafter"/>
</dbReference>
<reference evidence="9" key="1">
    <citation type="submission" date="2016-10" db="EMBL/GenBank/DDBJ databases">
        <authorList>
            <person name="Varghese N."/>
            <person name="Submissions S."/>
        </authorList>
    </citation>
    <scope>NUCLEOTIDE SEQUENCE [LARGE SCALE GENOMIC DNA]</scope>
    <source>
        <strain evidence="9">CGMCC 1.10657</strain>
    </source>
</reference>
<evidence type="ECO:0000256" key="5">
    <source>
        <dbReference type="ARBA" id="ARBA00022691"/>
    </source>
</evidence>
<dbReference type="Gene3D" id="3.40.1280.10">
    <property type="match status" value="1"/>
</dbReference>
<dbReference type="FunFam" id="3.40.1280.10:FF:000005">
    <property type="entry name" value="23S rRNA (guanosine-2'-O-)-methyltransferase RlmB"/>
    <property type="match status" value="1"/>
</dbReference>
<name>A0A1H4B6R2_9GAMM</name>
<dbReference type="InterPro" id="IPR004441">
    <property type="entry name" value="rRNA_MeTrfase_TrmH"/>
</dbReference>
<comment type="function">
    <text evidence="6">Specifically methylates the ribose of guanosine 2251 in 23S rRNA.</text>
</comment>
<dbReference type="InterPro" id="IPR024915">
    <property type="entry name" value="23S_rRNA_MeTrfase_RlmB"/>
</dbReference>
<keyword evidence="3 6" id="KW-0489">Methyltransferase</keyword>
<dbReference type="SMART" id="SM00967">
    <property type="entry name" value="SpoU_sub_bind"/>
    <property type="match status" value="1"/>
</dbReference>
<evidence type="ECO:0000256" key="1">
    <source>
        <dbReference type="ARBA" id="ARBA00022490"/>
    </source>
</evidence>
<dbReference type="AlphaFoldDB" id="A0A1H4B6R2"/>
<proteinExistence type="inferred from homology"/>
<dbReference type="NCBIfam" id="NF008386">
    <property type="entry name" value="PRK11181.1"/>
    <property type="match status" value="1"/>
</dbReference>
<dbReference type="GO" id="GO:0003723">
    <property type="term" value="F:RNA binding"/>
    <property type="evidence" value="ECO:0007669"/>
    <property type="project" value="InterPro"/>
</dbReference>
<dbReference type="CDD" id="cd18103">
    <property type="entry name" value="SpoU-like_RlmB"/>
    <property type="match status" value="1"/>
</dbReference>
<dbReference type="PANTHER" id="PTHR46429:SF1">
    <property type="entry name" value="23S RRNA (GUANOSINE-2'-O-)-METHYLTRANSFERASE RLMB"/>
    <property type="match status" value="1"/>
</dbReference>
<dbReference type="InterPro" id="IPR013123">
    <property type="entry name" value="SpoU_subst-bd"/>
</dbReference>
<feature type="binding site" evidence="6">
    <location>
        <position position="203"/>
    </location>
    <ligand>
        <name>S-adenosyl-L-methionine</name>
        <dbReference type="ChEBI" id="CHEBI:59789"/>
    </ligand>
</feature>
<keyword evidence="4 6" id="KW-0808">Transferase</keyword>
<dbReference type="OrthoDB" id="9785673at2"/>
<dbReference type="SUPFAM" id="SSF55315">
    <property type="entry name" value="L30e-like"/>
    <property type="match status" value="1"/>
</dbReference>
<dbReference type="InterPro" id="IPR029026">
    <property type="entry name" value="tRNA_m1G_MTases_N"/>
</dbReference>
<evidence type="ECO:0000256" key="3">
    <source>
        <dbReference type="ARBA" id="ARBA00022603"/>
    </source>
</evidence>
<comment type="similarity">
    <text evidence="6">Belongs to the class IV-like SAM-binding methyltransferase superfamily. RNA methyltransferase TrmH family. RlmB subfamily.</text>
</comment>
<dbReference type="InterPro" id="IPR001537">
    <property type="entry name" value="SpoU_MeTrfase"/>
</dbReference>
<keyword evidence="9" id="KW-1185">Reference proteome</keyword>
<keyword evidence="2 6" id="KW-0698">rRNA processing</keyword>
<organism evidence="8 9">
    <name type="scientific">Microbulbifer marinus</name>
    <dbReference type="NCBI Taxonomy" id="658218"/>
    <lineage>
        <taxon>Bacteria</taxon>
        <taxon>Pseudomonadati</taxon>
        <taxon>Pseudomonadota</taxon>
        <taxon>Gammaproteobacteria</taxon>
        <taxon>Cellvibrionales</taxon>
        <taxon>Microbulbiferaceae</taxon>
        <taxon>Microbulbifer</taxon>
    </lineage>
</organism>
<feature type="domain" description="RNA 2-O ribose methyltransferase substrate binding" evidence="7">
    <location>
        <begin position="5"/>
        <end position="82"/>
    </location>
</feature>
<dbReference type="Pfam" id="PF08032">
    <property type="entry name" value="SpoU_sub_bind"/>
    <property type="match status" value="1"/>
</dbReference>
<dbReference type="NCBIfam" id="TIGR00186">
    <property type="entry name" value="rRNA_methyl_3"/>
    <property type="match status" value="1"/>
</dbReference>
<dbReference type="SUPFAM" id="SSF75217">
    <property type="entry name" value="alpha/beta knot"/>
    <property type="match status" value="1"/>
</dbReference>
<evidence type="ECO:0000256" key="6">
    <source>
        <dbReference type="HAMAP-Rule" id="MF_01887"/>
    </source>
</evidence>
<evidence type="ECO:0000256" key="2">
    <source>
        <dbReference type="ARBA" id="ARBA00022552"/>
    </source>
</evidence>
<dbReference type="EC" id="2.1.1.185" evidence="6"/>
<accession>A0A1H4B6R2</accession>
<dbReference type="EMBL" id="FNQO01000004">
    <property type="protein sequence ID" value="SEA43522.1"/>
    <property type="molecule type" value="Genomic_DNA"/>
</dbReference>
<evidence type="ECO:0000313" key="9">
    <source>
        <dbReference type="Proteomes" id="UP000198658"/>
    </source>
</evidence>
<dbReference type="InterPro" id="IPR029028">
    <property type="entry name" value="Alpha/beta_knot_MTases"/>
</dbReference>
<dbReference type="Gene3D" id="3.30.1330.30">
    <property type="match status" value="1"/>
</dbReference>
<dbReference type="STRING" id="658218.SAMN05216562_3123"/>
<evidence type="ECO:0000256" key="4">
    <source>
        <dbReference type="ARBA" id="ARBA00022679"/>
    </source>
</evidence>
<dbReference type="PANTHER" id="PTHR46429">
    <property type="entry name" value="23S RRNA (GUANOSINE-2'-O-)-METHYLTRANSFERASE RLMB"/>
    <property type="match status" value="1"/>
</dbReference>
<comment type="catalytic activity">
    <reaction evidence="6">
        <text>guanosine(2251) in 23S rRNA + S-adenosyl-L-methionine = 2'-O-methylguanosine(2251) in 23S rRNA + S-adenosyl-L-homocysteine + H(+)</text>
        <dbReference type="Rhea" id="RHEA:24140"/>
        <dbReference type="Rhea" id="RHEA-COMP:10239"/>
        <dbReference type="Rhea" id="RHEA-COMP:10241"/>
        <dbReference type="ChEBI" id="CHEBI:15378"/>
        <dbReference type="ChEBI" id="CHEBI:57856"/>
        <dbReference type="ChEBI" id="CHEBI:59789"/>
        <dbReference type="ChEBI" id="CHEBI:74269"/>
        <dbReference type="ChEBI" id="CHEBI:74445"/>
        <dbReference type="EC" id="2.1.1.185"/>
    </reaction>
</comment>